<dbReference type="Proteomes" id="UP001139347">
    <property type="component" value="Unassembled WGS sequence"/>
</dbReference>
<evidence type="ECO:0000313" key="9">
    <source>
        <dbReference type="EMBL" id="MCJ8014246.1"/>
    </source>
</evidence>
<evidence type="ECO:0000256" key="2">
    <source>
        <dbReference type="ARBA" id="ARBA00022448"/>
    </source>
</evidence>
<dbReference type="SUPFAM" id="SSF160964">
    <property type="entry name" value="MalF N-terminal region-like"/>
    <property type="match status" value="1"/>
</dbReference>
<dbReference type="CDD" id="cd06261">
    <property type="entry name" value="TM_PBP2"/>
    <property type="match status" value="1"/>
</dbReference>
<dbReference type="PROSITE" id="PS50928">
    <property type="entry name" value="ABC_TM1"/>
    <property type="match status" value="1"/>
</dbReference>
<dbReference type="SUPFAM" id="SSF161098">
    <property type="entry name" value="MetI-like"/>
    <property type="match status" value="1"/>
</dbReference>
<evidence type="ECO:0000256" key="6">
    <source>
        <dbReference type="ARBA" id="ARBA00023136"/>
    </source>
</evidence>
<dbReference type="InterPro" id="IPR051393">
    <property type="entry name" value="ABC_transporter_permease"/>
</dbReference>
<evidence type="ECO:0000256" key="1">
    <source>
        <dbReference type="ARBA" id="ARBA00004651"/>
    </source>
</evidence>
<accession>A0A9X1WT73</accession>
<comment type="caution">
    <text evidence="9">The sequence shown here is derived from an EMBL/GenBank/DDBJ whole genome shotgun (WGS) entry which is preliminary data.</text>
</comment>
<evidence type="ECO:0000313" key="10">
    <source>
        <dbReference type="Proteomes" id="UP001139347"/>
    </source>
</evidence>
<comment type="subcellular location">
    <subcellularLocation>
        <location evidence="1 7">Cell membrane</location>
        <topology evidence="1 7">Multi-pass membrane protein</topology>
    </subcellularLocation>
</comment>
<dbReference type="PANTHER" id="PTHR30193:SF37">
    <property type="entry name" value="INNER MEMBRANE ABC TRANSPORTER PERMEASE PROTEIN YCJO"/>
    <property type="match status" value="1"/>
</dbReference>
<dbReference type="PANTHER" id="PTHR30193">
    <property type="entry name" value="ABC TRANSPORTER PERMEASE PROTEIN"/>
    <property type="match status" value="1"/>
</dbReference>
<dbReference type="InterPro" id="IPR035906">
    <property type="entry name" value="MetI-like_sf"/>
</dbReference>
<proteinExistence type="inferred from homology"/>
<protein>
    <submittedName>
        <fullName evidence="9">Sugar ABC transporter permease</fullName>
    </submittedName>
</protein>
<evidence type="ECO:0000259" key="8">
    <source>
        <dbReference type="PROSITE" id="PS50928"/>
    </source>
</evidence>
<evidence type="ECO:0000256" key="5">
    <source>
        <dbReference type="ARBA" id="ARBA00022989"/>
    </source>
</evidence>
<feature type="domain" description="ABC transmembrane type-1" evidence="8">
    <location>
        <begin position="67"/>
        <end position="279"/>
    </location>
</feature>
<dbReference type="GO" id="GO:0005886">
    <property type="term" value="C:plasma membrane"/>
    <property type="evidence" value="ECO:0007669"/>
    <property type="project" value="UniProtKB-SubCell"/>
</dbReference>
<keyword evidence="4 7" id="KW-0812">Transmembrane</keyword>
<keyword evidence="2 7" id="KW-0813">Transport</keyword>
<keyword evidence="6 7" id="KW-0472">Membrane</keyword>
<dbReference type="GO" id="GO:0055085">
    <property type="term" value="P:transmembrane transport"/>
    <property type="evidence" value="ECO:0007669"/>
    <property type="project" value="InterPro"/>
</dbReference>
<keyword evidence="3" id="KW-1003">Cell membrane</keyword>
<dbReference type="Pfam" id="PF00528">
    <property type="entry name" value="BPD_transp_1"/>
    <property type="match status" value="1"/>
</dbReference>
<feature type="transmembrane region" description="Helical" evidence="7">
    <location>
        <begin position="12"/>
        <end position="33"/>
    </location>
</feature>
<evidence type="ECO:0000256" key="3">
    <source>
        <dbReference type="ARBA" id="ARBA00022475"/>
    </source>
</evidence>
<comment type="similarity">
    <text evidence="7">Belongs to the binding-protein-dependent transport system permease family.</text>
</comment>
<evidence type="ECO:0000256" key="7">
    <source>
        <dbReference type="RuleBase" id="RU363032"/>
    </source>
</evidence>
<reference evidence="9" key="1">
    <citation type="submission" date="2022-04" db="EMBL/GenBank/DDBJ databases">
        <title>Paenibacillus mangrovi sp. nov., a novel endophytic bacterium isolated from bark of Kandelia candel.</title>
        <authorList>
            <person name="Tuo L."/>
        </authorList>
    </citation>
    <scope>NUCLEOTIDE SEQUENCE</scope>
    <source>
        <strain evidence="9">KQZ6P-2</strain>
    </source>
</reference>
<dbReference type="Gene3D" id="1.10.3720.10">
    <property type="entry name" value="MetI-like"/>
    <property type="match status" value="1"/>
</dbReference>
<name>A0A9X1WT73_9BACL</name>
<dbReference type="AlphaFoldDB" id="A0A9X1WT73"/>
<gene>
    <name evidence="9" type="ORF">MUG84_21265</name>
</gene>
<feature type="transmembrane region" description="Helical" evidence="7">
    <location>
        <begin position="67"/>
        <end position="92"/>
    </location>
</feature>
<dbReference type="RefSeq" id="WP_244728696.1">
    <property type="nucleotide sequence ID" value="NZ_JALIRP010000010.1"/>
</dbReference>
<keyword evidence="10" id="KW-1185">Reference proteome</keyword>
<dbReference type="InterPro" id="IPR000515">
    <property type="entry name" value="MetI-like"/>
</dbReference>
<dbReference type="EMBL" id="JALIRP010000010">
    <property type="protein sequence ID" value="MCJ8014246.1"/>
    <property type="molecule type" value="Genomic_DNA"/>
</dbReference>
<feature type="transmembrane region" description="Helical" evidence="7">
    <location>
        <begin position="163"/>
        <end position="182"/>
    </location>
</feature>
<feature type="transmembrane region" description="Helical" evidence="7">
    <location>
        <begin position="104"/>
        <end position="125"/>
    </location>
</feature>
<feature type="transmembrane region" description="Helical" evidence="7">
    <location>
        <begin position="263"/>
        <end position="282"/>
    </location>
</feature>
<organism evidence="9 10">
    <name type="scientific">Paenibacillus mangrovi</name>
    <dbReference type="NCBI Taxonomy" id="2931978"/>
    <lineage>
        <taxon>Bacteria</taxon>
        <taxon>Bacillati</taxon>
        <taxon>Bacillota</taxon>
        <taxon>Bacilli</taxon>
        <taxon>Bacillales</taxon>
        <taxon>Paenibacillaceae</taxon>
        <taxon>Paenibacillus</taxon>
    </lineage>
</organism>
<evidence type="ECO:0000256" key="4">
    <source>
        <dbReference type="ARBA" id="ARBA00022692"/>
    </source>
</evidence>
<feature type="transmembrane region" description="Helical" evidence="7">
    <location>
        <begin position="203"/>
        <end position="221"/>
    </location>
</feature>
<sequence>MQNKKIYSRLFVMPAFILYTILFILPVLGGLYYSFTNWSDMKPTISFIGLDNYKEIFFSSGSYLKSIYHTLSFTLYTVVFKLGIGLVLALLLNEGLKTKKVLRTVFFLPYMLSPLIIGIIFISILGPDGPLNMVLRFIGLDHLTHSWLTDKNFVLGSTMGVEIWRMAGWNMVIILAGLQTISKSYYEAAALDGAGRWKQFTQITIPFLIPTLMIATILNIIHGLRVFEIIYALTNGGPGDLTEVINTQVYKEFSTGRYGMSNALSMVAFIFTLMIAYLIKLVSSREEASS</sequence>
<keyword evidence="5 7" id="KW-1133">Transmembrane helix</keyword>